<dbReference type="InterPro" id="IPR046358">
    <property type="entry name" value="Flagellin_C"/>
</dbReference>
<keyword evidence="6" id="KW-0969">Cilium</keyword>
<keyword evidence="6" id="KW-0282">Flagellum</keyword>
<evidence type="ECO:0000256" key="3">
    <source>
        <dbReference type="RuleBase" id="RU362073"/>
    </source>
</evidence>
<dbReference type="OrthoDB" id="8004955at2"/>
<dbReference type="NCBIfam" id="NF004669">
    <property type="entry name" value="PRK06008.1"/>
    <property type="match status" value="1"/>
</dbReference>
<gene>
    <name evidence="6" type="ordered locus">Mrad2831_1705</name>
</gene>
<protein>
    <recommendedName>
        <fullName evidence="3">Flagellin</fullName>
    </recommendedName>
</protein>
<dbReference type="KEGG" id="mrd:Mrad2831_1705"/>
<comment type="subcellular location">
    <subcellularLocation>
        <location evidence="3">Secreted</location>
    </subcellularLocation>
    <subcellularLocation>
        <location evidence="3">Bacterial flagellum</location>
    </subcellularLocation>
</comment>
<name>B1M7H5_METRJ</name>
<dbReference type="eggNOG" id="COG1344">
    <property type="taxonomic scope" value="Bacteria"/>
</dbReference>
<dbReference type="EMBL" id="CP001001">
    <property type="protein sequence ID" value="ACB23700.1"/>
    <property type="molecule type" value="Genomic_DNA"/>
</dbReference>
<evidence type="ECO:0000259" key="4">
    <source>
        <dbReference type="Pfam" id="PF00669"/>
    </source>
</evidence>
<dbReference type="InterPro" id="IPR001029">
    <property type="entry name" value="Flagellin_N"/>
</dbReference>
<reference evidence="6 7" key="1">
    <citation type="submission" date="2008-03" db="EMBL/GenBank/DDBJ databases">
        <title>Complete sequence of chromosome of Methylobacterium radiotolerans JCM 2831.</title>
        <authorList>
            <consortium name="US DOE Joint Genome Institute"/>
            <person name="Copeland A."/>
            <person name="Lucas S."/>
            <person name="Lapidus A."/>
            <person name="Glavina del Rio T."/>
            <person name="Dalin E."/>
            <person name="Tice H."/>
            <person name="Bruce D."/>
            <person name="Goodwin L."/>
            <person name="Pitluck S."/>
            <person name="Kiss H."/>
            <person name="Brettin T."/>
            <person name="Detter J.C."/>
            <person name="Han C."/>
            <person name="Kuske C.R."/>
            <person name="Schmutz J."/>
            <person name="Larimer F."/>
            <person name="Land M."/>
            <person name="Hauser L."/>
            <person name="Kyrpides N."/>
            <person name="Mikhailova N."/>
            <person name="Marx C.J."/>
            <person name="Richardson P."/>
        </authorList>
    </citation>
    <scope>NUCLEOTIDE SEQUENCE [LARGE SCALE GENOMIC DNA]</scope>
    <source>
        <strain evidence="7">ATCC 27329 / DSM 1819 / JCM 2831 / NBRC 15690 / NCIMB 10815 / 0-1</strain>
    </source>
</reference>
<comment type="similarity">
    <text evidence="1 3">Belongs to the bacterial flagellin family.</text>
</comment>
<evidence type="ECO:0000256" key="2">
    <source>
        <dbReference type="ARBA" id="ARBA00023143"/>
    </source>
</evidence>
<dbReference type="Pfam" id="PF00669">
    <property type="entry name" value="Flagellin_N"/>
    <property type="match status" value="1"/>
</dbReference>
<dbReference type="RefSeq" id="WP_012318688.1">
    <property type="nucleotide sequence ID" value="NC_010505.1"/>
</dbReference>
<dbReference type="PATRIC" id="fig|426355.14.peg.1749"/>
<dbReference type="Pfam" id="PF00700">
    <property type="entry name" value="Flagellin_C"/>
    <property type="match status" value="1"/>
</dbReference>
<dbReference type="HOGENOM" id="CLU_066395_0_0_5"/>
<keyword evidence="3" id="KW-0964">Secreted</keyword>
<proteinExistence type="inferred from homology"/>
<dbReference type="STRING" id="426355.Mrad2831_1705"/>
<accession>B1M7H5</accession>
<dbReference type="GO" id="GO:0005198">
    <property type="term" value="F:structural molecule activity"/>
    <property type="evidence" value="ECO:0007669"/>
    <property type="project" value="UniProtKB-UniRule"/>
</dbReference>
<dbReference type="GeneID" id="6137733"/>
<sequence>MKTSYISTATLWNSPRSHSARLQAEIAKANVEMDNDGRFADVGLELGHKTGLDLDLRQAVDDLKAQQSRNKLTTLRLTATQEALNQIRADGESFLALVAPGKPFASSGAELAQGAAARLSALTGHLNTSVAGQALFAGINTDHRPIADSQTGLPPAAKSAFDTAFQTAFGFLPGTSPDALNITAAQMQAFLDGPAAALFADPQWGATWSSASNVNIRSELGGTETAETSVNANVQTVRQLAQLYTLGSQIGLSSLAPETQSAVFDKMRNLAGVATFGLTQIQADLGTVQARMKGIDTQLDAKIKGLTLGYRSFEDVDPVELKTRQSNLQTQLQISYSLTNELRKMNLIDYV</sequence>
<feature type="domain" description="Flagellin C-terminal" evidence="5">
    <location>
        <begin position="274"/>
        <end position="350"/>
    </location>
</feature>
<dbReference type="GO" id="GO:0005576">
    <property type="term" value="C:extracellular region"/>
    <property type="evidence" value="ECO:0007669"/>
    <property type="project" value="UniProtKB-SubCell"/>
</dbReference>
<evidence type="ECO:0000259" key="5">
    <source>
        <dbReference type="Pfam" id="PF00700"/>
    </source>
</evidence>
<keyword evidence="2 3" id="KW-0975">Bacterial flagellum</keyword>
<organism evidence="6 7">
    <name type="scientific">Methylobacterium radiotolerans (strain ATCC 27329 / DSM 1819 / JCM 2831 / NBRC 15690 / NCIMB 10815 / 0-1)</name>
    <dbReference type="NCBI Taxonomy" id="426355"/>
    <lineage>
        <taxon>Bacteria</taxon>
        <taxon>Pseudomonadati</taxon>
        <taxon>Pseudomonadota</taxon>
        <taxon>Alphaproteobacteria</taxon>
        <taxon>Hyphomicrobiales</taxon>
        <taxon>Methylobacteriaceae</taxon>
        <taxon>Methylobacterium</taxon>
    </lineage>
</organism>
<evidence type="ECO:0000256" key="1">
    <source>
        <dbReference type="ARBA" id="ARBA00005709"/>
    </source>
</evidence>
<comment type="function">
    <text evidence="3">Flagellin is the subunit protein which polymerizes to form the filaments of bacterial flagella.</text>
</comment>
<dbReference type="Proteomes" id="UP000006589">
    <property type="component" value="Chromosome"/>
</dbReference>
<dbReference type="AlphaFoldDB" id="B1M7H5"/>
<evidence type="ECO:0000313" key="7">
    <source>
        <dbReference type="Proteomes" id="UP000006589"/>
    </source>
</evidence>
<keyword evidence="6" id="KW-0966">Cell projection</keyword>
<evidence type="ECO:0000313" key="6">
    <source>
        <dbReference type="EMBL" id="ACB23700.1"/>
    </source>
</evidence>
<dbReference type="SUPFAM" id="SSF64518">
    <property type="entry name" value="Phase 1 flagellin"/>
    <property type="match status" value="1"/>
</dbReference>
<feature type="domain" description="Flagellin N-terminal" evidence="4">
    <location>
        <begin position="6"/>
        <end position="141"/>
    </location>
</feature>
<dbReference type="Gene3D" id="1.20.1330.10">
    <property type="entry name" value="f41 fragment of flagellin, N-terminal domain"/>
    <property type="match status" value="1"/>
</dbReference>
<dbReference type="GO" id="GO:0009288">
    <property type="term" value="C:bacterial-type flagellum"/>
    <property type="evidence" value="ECO:0007669"/>
    <property type="project" value="UniProtKB-SubCell"/>
</dbReference>